<gene>
    <name evidence="2" type="ORF">CYNAS_LOCUS1077</name>
</gene>
<accession>A0AA36DM44</accession>
<dbReference type="AlphaFoldDB" id="A0AA36DM44"/>
<keyword evidence="3" id="KW-1185">Reference proteome</keyword>
<sequence>MLLELLEVTLVISSAFGQGNPQMANDVPRDPYDLGIYGSVRMPDGHGSGNRMREGGMEMIPNDGMKMPYNGGMPGGKMGVPNDGMGRPELKMEPPIFQGFRIPGGGLPQDFWKGKRMQGRWPFKSMIGRQDLFKMRPMRGDFNSESN</sequence>
<feature type="chain" id="PRO_5041337353" evidence="1">
    <location>
        <begin position="18"/>
        <end position="147"/>
    </location>
</feature>
<evidence type="ECO:0000256" key="1">
    <source>
        <dbReference type="SAM" id="SignalP"/>
    </source>
</evidence>
<comment type="caution">
    <text evidence="2">The sequence shown here is derived from an EMBL/GenBank/DDBJ whole genome shotgun (WGS) entry which is preliminary data.</text>
</comment>
<name>A0AA36DM44_CYLNA</name>
<organism evidence="2 3">
    <name type="scientific">Cylicocyclus nassatus</name>
    <name type="common">Nematode worm</name>
    <dbReference type="NCBI Taxonomy" id="53992"/>
    <lineage>
        <taxon>Eukaryota</taxon>
        <taxon>Metazoa</taxon>
        <taxon>Ecdysozoa</taxon>
        <taxon>Nematoda</taxon>
        <taxon>Chromadorea</taxon>
        <taxon>Rhabditida</taxon>
        <taxon>Rhabditina</taxon>
        <taxon>Rhabditomorpha</taxon>
        <taxon>Strongyloidea</taxon>
        <taxon>Strongylidae</taxon>
        <taxon>Cylicocyclus</taxon>
    </lineage>
</organism>
<evidence type="ECO:0000313" key="3">
    <source>
        <dbReference type="Proteomes" id="UP001176961"/>
    </source>
</evidence>
<protein>
    <submittedName>
        <fullName evidence="2">Uncharacterized protein</fullName>
    </submittedName>
</protein>
<evidence type="ECO:0000313" key="2">
    <source>
        <dbReference type="EMBL" id="CAJ0589094.1"/>
    </source>
</evidence>
<keyword evidence="1" id="KW-0732">Signal</keyword>
<proteinExistence type="predicted"/>
<feature type="signal peptide" evidence="1">
    <location>
        <begin position="1"/>
        <end position="17"/>
    </location>
</feature>
<dbReference type="Proteomes" id="UP001176961">
    <property type="component" value="Unassembled WGS sequence"/>
</dbReference>
<reference evidence="2" key="1">
    <citation type="submission" date="2023-07" db="EMBL/GenBank/DDBJ databases">
        <authorList>
            <consortium name="CYATHOMIX"/>
        </authorList>
    </citation>
    <scope>NUCLEOTIDE SEQUENCE</scope>
    <source>
        <strain evidence="2">N/A</strain>
    </source>
</reference>
<dbReference type="EMBL" id="CATQJL010000001">
    <property type="protein sequence ID" value="CAJ0589094.1"/>
    <property type="molecule type" value="Genomic_DNA"/>
</dbReference>